<comment type="caution">
    <text evidence="2">The sequence shown here is derived from an EMBL/GenBank/DDBJ whole genome shotgun (WGS) entry which is preliminary data.</text>
</comment>
<proteinExistence type="predicted"/>
<gene>
    <name evidence="2" type="ORF">OM076_42335</name>
</gene>
<feature type="region of interest" description="Disordered" evidence="1">
    <location>
        <begin position="1"/>
        <end position="30"/>
    </location>
</feature>
<evidence type="ECO:0000256" key="1">
    <source>
        <dbReference type="SAM" id="MobiDB-lite"/>
    </source>
</evidence>
<feature type="non-terminal residue" evidence="2">
    <location>
        <position position="1"/>
    </location>
</feature>
<keyword evidence="3" id="KW-1185">Reference proteome</keyword>
<dbReference type="EMBL" id="JAPDOD010000082">
    <property type="protein sequence ID" value="MDA0166975.1"/>
    <property type="molecule type" value="Genomic_DNA"/>
</dbReference>
<dbReference type="AlphaFoldDB" id="A0A9X3N245"/>
<reference evidence="2" key="1">
    <citation type="submission" date="2022-10" db="EMBL/GenBank/DDBJ databases">
        <title>The WGS of Solirubrobacter ginsenosidimutans DSM 21036.</title>
        <authorList>
            <person name="Jiang Z."/>
        </authorList>
    </citation>
    <scope>NUCLEOTIDE SEQUENCE</scope>
    <source>
        <strain evidence="2">DSM 21036</strain>
    </source>
</reference>
<sequence length="249" mass="25479">AAGAAPAAEGAPAPAAAPAAPEAAGQGPAESTTITIPDIVKPELEHIHACDSIAGIIPYNGTVVGGETPPGNAFGICRFGDVRVTGITITLTAHVYQVRGTIENRIKWGVQSLGRTDIAGDTDADITAANYATVSSDLTPNMASSGGRPPRTQFWADDLTQRHELFHANDVRGQGPGAATAAVSWVSSQTATDVAGVQALVDQIPNRVVRTIVAGMGEPAEVRAYGDGAGSYRARANSIKTKGDAGTYH</sequence>
<accession>A0A9X3N245</accession>
<organism evidence="2 3">
    <name type="scientific">Solirubrobacter ginsenosidimutans</name>
    <dbReference type="NCBI Taxonomy" id="490573"/>
    <lineage>
        <taxon>Bacteria</taxon>
        <taxon>Bacillati</taxon>
        <taxon>Actinomycetota</taxon>
        <taxon>Thermoleophilia</taxon>
        <taxon>Solirubrobacterales</taxon>
        <taxon>Solirubrobacteraceae</taxon>
        <taxon>Solirubrobacter</taxon>
    </lineage>
</organism>
<evidence type="ECO:0000313" key="2">
    <source>
        <dbReference type="EMBL" id="MDA0166975.1"/>
    </source>
</evidence>
<name>A0A9X3N245_9ACTN</name>
<protein>
    <submittedName>
        <fullName evidence="2">Uncharacterized protein</fullName>
    </submittedName>
</protein>
<evidence type="ECO:0000313" key="3">
    <source>
        <dbReference type="Proteomes" id="UP001149140"/>
    </source>
</evidence>
<dbReference type="Proteomes" id="UP001149140">
    <property type="component" value="Unassembled WGS sequence"/>
</dbReference>
<dbReference type="RefSeq" id="WP_270046228.1">
    <property type="nucleotide sequence ID" value="NZ_JAPDOD010000082.1"/>
</dbReference>